<keyword evidence="3" id="KW-1185">Reference proteome</keyword>
<feature type="region of interest" description="Disordered" evidence="1">
    <location>
        <begin position="68"/>
        <end position="159"/>
    </location>
</feature>
<evidence type="ECO:0000313" key="2">
    <source>
        <dbReference type="EMBL" id="KAF3860571.1"/>
    </source>
</evidence>
<dbReference type="Proteomes" id="UP000518266">
    <property type="component" value="Unassembled WGS sequence"/>
</dbReference>
<dbReference type="EMBL" id="JAAKFY010000002">
    <property type="protein sequence ID" value="KAF3860571.1"/>
    <property type="molecule type" value="Genomic_DNA"/>
</dbReference>
<reference evidence="2 3" key="1">
    <citation type="submission" date="2020-03" db="EMBL/GenBank/DDBJ databases">
        <title>Dissostichus mawsoni Genome sequencing and assembly.</title>
        <authorList>
            <person name="Park H."/>
        </authorList>
    </citation>
    <scope>NUCLEOTIDE SEQUENCE [LARGE SCALE GENOMIC DNA]</scope>
    <source>
        <strain evidence="2">DM0001</strain>
        <tissue evidence="2">Muscle</tissue>
    </source>
</reference>
<dbReference type="AlphaFoldDB" id="A0A7J5ZHF9"/>
<comment type="caution">
    <text evidence="2">The sequence shown here is derived from an EMBL/GenBank/DDBJ whole genome shotgun (WGS) entry which is preliminary data.</text>
</comment>
<accession>A0A7J5ZHF9</accession>
<gene>
    <name evidence="2" type="ORF">F7725_000826</name>
</gene>
<proteinExistence type="predicted"/>
<protein>
    <submittedName>
        <fullName evidence="2">Uncharacterized protein</fullName>
    </submittedName>
</protein>
<evidence type="ECO:0000256" key="1">
    <source>
        <dbReference type="SAM" id="MobiDB-lite"/>
    </source>
</evidence>
<feature type="compositionally biased region" description="Polar residues" evidence="1">
    <location>
        <begin position="150"/>
        <end position="159"/>
    </location>
</feature>
<sequence>MALKFNMEDCFLCLSLRCKVRKSRVKEGTAPKNSCQPVGCHGAPLGVVKRSGIMWTILMKTYTIPGLQPPQPASPILSQGLSRSALPSRGERDSATASLLHPKVRKIRLSEYSTRSPNKTHRPSASRSETGEGGELRFPAQEKGPESGGDTESASLTLA</sequence>
<name>A0A7J5ZHF9_DISMA</name>
<evidence type="ECO:0000313" key="3">
    <source>
        <dbReference type="Proteomes" id="UP000518266"/>
    </source>
</evidence>
<organism evidence="2 3">
    <name type="scientific">Dissostichus mawsoni</name>
    <name type="common">Antarctic cod</name>
    <dbReference type="NCBI Taxonomy" id="36200"/>
    <lineage>
        <taxon>Eukaryota</taxon>
        <taxon>Metazoa</taxon>
        <taxon>Chordata</taxon>
        <taxon>Craniata</taxon>
        <taxon>Vertebrata</taxon>
        <taxon>Euteleostomi</taxon>
        <taxon>Actinopterygii</taxon>
        <taxon>Neopterygii</taxon>
        <taxon>Teleostei</taxon>
        <taxon>Neoteleostei</taxon>
        <taxon>Acanthomorphata</taxon>
        <taxon>Eupercaria</taxon>
        <taxon>Perciformes</taxon>
        <taxon>Notothenioidei</taxon>
        <taxon>Nototheniidae</taxon>
        <taxon>Dissostichus</taxon>
    </lineage>
</organism>